<dbReference type="Proteomes" id="UP000077349">
    <property type="component" value="Unassembled WGS sequence"/>
</dbReference>
<evidence type="ECO:0000313" key="1">
    <source>
        <dbReference type="EMBL" id="OAG75562.1"/>
    </source>
</evidence>
<proteinExistence type="predicted"/>
<protein>
    <submittedName>
        <fullName evidence="1">Mobile element protein</fullName>
    </submittedName>
</protein>
<accession>A0A177G5K2</accession>
<name>A0A177G5K2_9PROT</name>
<gene>
    <name evidence="1" type="ORF">Amal_03262</name>
</gene>
<comment type="caution">
    <text evidence="1">The sequence shown here is derived from an EMBL/GenBank/DDBJ whole genome shotgun (WGS) entry which is preliminary data.</text>
</comment>
<reference evidence="1 2" key="1">
    <citation type="submission" date="2016-03" db="EMBL/GenBank/DDBJ databases">
        <title>Draft genome sequence of Acetobacter malorum CECT 7742, a strain isolated from strawberry vinegar.</title>
        <authorList>
            <person name="Sainz F."/>
            <person name="Mas A."/>
            <person name="Torija M.J."/>
        </authorList>
    </citation>
    <scope>NUCLEOTIDE SEQUENCE [LARGE SCALE GENOMIC DNA]</scope>
    <source>
        <strain evidence="1 2">CECT 7742</strain>
    </source>
</reference>
<sequence length="84" mass="9741">MKQAGFFNVEERLVQLNGFGDQLEAFSWTMDFEVFSPDLRTASAYTECWLSAYVEPDPGCNAGRRSRAAQYQWREGRYLGRTYP</sequence>
<dbReference type="EMBL" id="LVHD01000037">
    <property type="protein sequence ID" value="OAG75562.1"/>
    <property type="molecule type" value="Genomic_DNA"/>
</dbReference>
<dbReference type="AlphaFoldDB" id="A0A177G5K2"/>
<organism evidence="1 2">
    <name type="scientific">Acetobacter malorum</name>
    <dbReference type="NCBI Taxonomy" id="178901"/>
    <lineage>
        <taxon>Bacteria</taxon>
        <taxon>Pseudomonadati</taxon>
        <taxon>Pseudomonadota</taxon>
        <taxon>Alphaproteobacteria</taxon>
        <taxon>Acetobacterales</taxon>
        <taxon>Acetobacteraceae</taxon>
        <taxon>Acetobacter</taxon>
    </lineage>
</organism>
<evidence type="ECO:0000313" key="2">
    <source>
        <dbReference type="Proteomes" id="UP000077349"/>
    </source>
</evidence>